<dbReference type="GO" id="GO:0003729">
    <property type="term" value="F:mRNA binding"/>
    <property type="evidence" value="ECO:0000318"/>
    <property type="project" value="GO_Central"/>
</dbReference>
<protein>
    <recommendedName>
        <fullName evidence="4">K Homology domain-containing protein</fullName>
    </recommendedName>
</protein>
<dbReference type="Gramene" id="Pp3c14_13560V3.10">
    <property type="protein sequence ID" value="Pp3c14_13560V3.10"/>
    <property type="gene ID" value="Pp3c14_13560"/>
</dbReference>
<dbReference type="EnsemblPlants" id="Pp3c14_13560V3.1">
    <property type="protein sequence ID" value="Pp3c14_13560V3.1"/>
    <property type="gene ID" value="Pp3c14_13560"/>
</dbReference>
<dbReference type="Gramene" id="Pp3c14_13560V3.21">
    <property type="protein sequence ID" value="Pp3c14_13560V3.21"/>
    <property type="gene ID" value="Pp3c14_13560"/>
</dbReference>
<dbReference type="EnsemblPlants" id="Pp3c14_13560V3.9">
    <property type="protein sequence ID" value="Pp3c14_13560V3.9"/>
    <property type="gene ID" value="Pp3c14_13560"/>
</dbReference>
<dbReference type="PROSITE" id="PS50084">
    <property type="entry name" value="KH_TYPE_1"/>
    <property type="match status" value="5"/>
</dbReference>
<sequence>MDRGYNGKRPHPLYDGDFPDRNGRQKRRNEGSYSSRELGGGQFVSRDLPLPMVAANLADDVVFRILCPAPKIGSVIGKGGSIIKTLRQESGAKIKIADAIPGVDERVILISSTDRGNDRGRGKDGSGRESRSGVRGRDGRSRERDGGKEGDKKDTERDSAQRDSEELTPAQEALFKVHARIIADVETSGIDGSDQEEEPSQQVVTRLLVPNNQIGCLLGKGGKIIEQMRQTTGAQIRVLPKDQLPGCALPTDELVQVSGDVSTLKKALLFISARLQENPPRDRPQSYAAPAPAFVPVTDYLAKDSYRSKGTGHVFGLGPEPLEGRSWTISSGNLSLDRQDNRRSKEGRDSGENELVFRLLCPSDKIGSVIGKGGSIIHNLRKDTGARIKIANAVPGSDERVIIVSALELPGDSFSPALEAMIQVQSRITAEMGGDKDGIITTRLLVPTNQIGCLLGKGGSIIEDMRRATRANIRVLPKDTLPRCALDTDELVQIVGDTTVAREALFQVISRLRNNAFRESGSETGRGGGGGRDFGHSMPPLSMSRESYSSSYDFGSRMESRSTRGGVFSLPGMSISGAIHSSSGFGSLASPPEAWGIGGGGGLSSLSGFGGGPSHLIQPLAGGFGGGGNRAIGSHGTSLGTMSTIEVHIPNISVGSVIGKGGSNIAHIRQISGAKVKLHNSEQGAKDRVLELSGTQDQTHAAQSLVQAYMQSSMGGGGILPS</sequence>
<dbReference type="EnsemblPlants" id="Pp3c14_13560V3.2">
    <property type="protein sequence ID" value="Pp3c14_13560V3.2"/>
    <property type="gene ID" value="Pp3c14_13560"/>
</dbReference>
<dbReference type="Gene3D" id="3.30.1370.10">
    <property type="entry name" value="K Homology domain, type 1"/>
    <property type="match status" value="3"/>
</dbReference>
<dbReference type="CDD" id="cd22459">
    <property type="entry name" value="KH-I_PEPPER_rpt1_like"/>
    <property type="match status" value="2"/>
</dbReference>
<feature type="region of interest" description="Disordered" evidence="3">
    <location>
        <begin position="1"/>
        <end position="41"/>
    </location>
</feature>
<dbReference type="Gramene" id="Pp3c14_13560V3.1">
    <property type="protein sequence ID" value="Pp3c14_13560V3.1"/>
    <property type="gene ID" value="Pp3c14_13560"/>
</dbReference>
<dbReference type="RefSeq" id="XP_024395549.1">
    <property type="nucleotide sequence ID" value="XM_024539781.2"/>
</dbReference>
<dbReference type="EnsemblPlants" id="Pp3c14_13560V3.6">
    <property type="protein sequence ID" value="Pp3c14_13560V3.6"/>
    <property type="gene ID" value="Pp3c14_13560"/>
</dbReference>
<dbReference type="FunCoup" id="A0A2K1JHN7">
    <property type="interactions" value="2816"/>
</dbReference>
<dbReference type="GO" id="GO:0005634">
    <property type="term" value="C:nucleus"/>
    <property type="evidence" value="ECO:0000318"/>
    <property type="project" value="GO_Central"/>
</dbReference>
<dbReference type="Gene3D" id="3.30.310.210">
    <property type="match status" value="1"/>
</dbReference>
<dbReference type="SUPFAM" id="SSF54791">
    <property type="entry name" value="Eukaryotic type KH-domain (KH-domain type I)"/>
    <property type="match status" value="5"/>
</dbReference>
<dbReference type="PANTHER" id="PTHR10288">
    <property type="entry name" value="KH DOMAIN CONTAINING RNA BINDING PROTEIN"/>
    <property type="match status" value="1"/>
</dbReference>
<reference evidence="6" key="3">
    <citation type="submission" date="2020-12" db="UniProtKB">
        <authorList>
            <consortium name="EnsemblPlants"/>
        </authorList>
    </citation>
    <scope>IDENTIFICATION</scope>
</reference>
<evidence type="ECO:0000313" key="5">
    <source>
        <dbReference type="EMBL" id="PNR41068.1"/>
    </source>
</evidence>
<evidence type="ECO:0000256" key="3">
    <source>
        <dbReference type="SAM" id="MobiDB-lite"/>
    </source>
</evidence>
<dbReference type="RefSeq" id="XP_024395552.1">
    <property type="nucleotide sequence ID" value="XM_024539784.2"/>
</dbReference>
<feature type="compositionally biased region" description="Basic residues" evidence="3">
    <location>
        <begin position="1"/>
        <end position="11"/>
    </location>
</feature>
<dbReference type="EnsemblPlants" id="Pp3c14_13560V3.24">
    <property type="protein sequence ID" value="Pp3c14_13560V3.24"/>
    <property type="gene ID" value="Pp3c14_13560"/>
</dbReference>
<dbReference type="GeneID" id="112291860"/>
<feature type="domain" description="K Homology" evidence="4">
    <location>
        <begin position="201"/>
        <end position="276"/>
    </location>
</feature>
<dbReference type="RefSeq" id="XP_024395555.1">
    <property type="nucleotide sequence ID" value="XM_024539787.2"/>
</dbReference>
<dbReference type="SMART" id="SM00322">
    <property type="entry name" value="KH"/>
    <property type="match status" value="5"/>
</dbReference>
<evidence type="ECO:0000313" key="6">
    <source>
        <dbReference type="EnsemblPlants" id="Pp3c14_13560V3.1"/>
    </source>
</evidence>
<dbReference type="Gramene" id="Pp3c14_13560V3.12">
    <property type="protein sequence ID" value="Pp3c14_13560V3.12"/>
    <property type="gene ID" value="Pp3c14_13560"/>
</dbReference>
<evidence type="ECO:0000256" key="2">
    <source>
        <dbReference type="PROSITE-ProRule" id="PRU00117"/>
    </source>
</evidence>
<feature type="compositionally biased region" description="Basic and acidic residues" evidence="3">
    <location>
        <begin position="12"/>
        <end position="23"/>
    </location>
</feature>
<feature type="domain" description="K Homology" evidence="4">
    <location>
        <begin position="353"/>
        <end position="429"/>
    </location>
</feature>
<dbReference type="EnsemblPlants" id="Pp3c14_13560V3.10">
    <property type="protein sequence ID" value="Pp3c14_13560V3.10"/>
    <property type="gene ID" value="Pp3c14_13560"/>
</dbReference>
<proteinExistence type="predicted"/>
<dbReference type="RefSeq" id="XP_024395548.1">
    <property type="nucleotide sequence ID" value="XM_024539780.2"/>
</dbReference>
<dbReference type="Gramene" id="Pp3c14_13560V3.22">
    <property type="protein sequence ID" value="Pp3c14_13560V3.22"/>
    <property type="gene ID" value="Pp3c14_13560"/>
</dbReference>
<feature type="domain" description="K Homology" evidence="4">
    <location>
        <begin position="59"/>
        <end position="186"/>
    </location>
</feature>
<feature type="region of interest" description="Disordered" evidence="3">
    <location>
        <begin position="111"/>
        <end position="169"/>
    </location>
</feature>
<dbReference type="Gramene" id="Pp3c14_13560V3.24">
    <property type="protein sequence ID" value="Pp3c14_13560V3.24"/>
    <property type="gene ID" value="Pp3c14_13560"/>
</dbReference>
<dbReference type="Gramene" id="Pp3c14_13560V3.3">
    <property type="protein sequence ID" value="Pp3c14_13560V3.3"/>
    <property type="gene ID" value="Pp3c14_13560"/>
</dbReference>
<dbReference type="EMBL" id="ABEU02000014">
    <property type="protein sequence ID" value="PNR41068.1"/>
    <property type="molecule type" value="Genomic_DNA"/>
</dbReference>
<dbReference type="KEGG" id="ppp:112291860"/>
<feature type="compositionally biased region" description="Polar residues" evidence="3">
    <location>
        <begin position="327"/>
        <end position="336"/>
    </location>
</feature>
<reference evidence="5 7" key="1">
    <citation type="journal article" date="2008" name="Science">
        <title>The Physcomitrella genome reveals evolutionary insights into the conquest of land by plants.</title>
        <authorList>
            <person name="Rensing S."/>
            <person name="Lang D."/>
            <person name="Zimmer A."/>
            <person name="Terry A."/>
            <person name="Salamov A."/>
            <person name="Shapiro H."/>
            <person name="Nishiyama T."/>
            <person name="Perroud P.-F."/>
            <person name="Lindquist E."/>
            <person name="Kamisugi Y."/>
            <person name="Tanahashi T."/>
            <person name="Sakakibara K."/>
            <person name="Fujita T."/>
            <person name="Oishi K."/>
            <person name="Shin-I T."/>
            <person name="Kuroki Y."/>
            <person name="Toyoda A."/>
            <person name="Suzuki Y."/>
            <person name="Hashimoto A."/>
            <person name="Yamaguchi K."/>
            <person name="Sugano A."/>
            <person name="Kohara Y."/>
            <person name="Fujiyama A."/>
            <person name="Anterola A."/>
            <person name="Aoki S."/>
            <person name="Ashton N."/>
            <person name="Barbazuk W.B."/>
            <person name="Barker E."/>
            <person name="Bennetzen J."/>
            <person name="Bezanilla M."/>
            <person name="Blankenship R."/>
            <person name="Cho S.H."/>
            <person name="Dutcher S."/>
            <person name="Estelle M."/>
            <person name="Fawcett J.A."/>
            <person name="Gundlach H."/>
            <person name="Hanada K."/>
            <person name="Heyl A."/>
            <person name="Hicks K.A."/>
            <person name="Hugh J."/>
            <person name="Lohr M."/>
            <person name="Mayer K."/>
            <person name="Melkozernov A."/>
            <person name="Murata T."/>
            <person name="Nelson D."/>
            <person name="Pils B."/>
            <person name="Prigge M."/>
            <person name="Reiss B."/>
            <person name="Renner T."/>
            <person name="Rombauts S."/>
            <person name="Rushton P."/>
            <person name="Sanderfoot A."/>
            <person name="Schween G."/>
            <person name="Shiu S.-H."/>
            <person name="Stueber K."/>
            <person name="Theodoulou F.L."/>
            <person name="Tu H."/>
            <person name="Van de Peer Y."/>
            <person name="Verrier P.J."/>
            <person name="Waters E."/>
            <person name="Wood A."/>
            <person name="Yang L."/>
            <person name="Cove D."/>
            <person name="Cuming A."/>
            <person name="Hasebe M."/>
            <person name="Lucas S."/>
            <person name="Mishler D.B."/>
            <person name="Reski R."/>
            <person name="Grigoriev I."/>
            <person name="Quatrano R.S."/>
            <person name="Boore J.L."/>
        </authorList>
    </citation>
    <scope>NUCLEOTIDE SEQUENCE [LARGE SCALE GENOMIC DNA]</scope>
    <source>
        <strain evidence="6 7">cv. Gransden 2004</strain>
    </source>
</reference>
<dbReference type="Proteomes" id="UP000006727">
    <property type="component" value="Chromosome 14"/>
</dbReference>
<dbReference type="Gramene" id="Pp3c14_13560V3.5">
    <property type="protein sequence ID" value="Pp3c14_13560V3.5"/>
    <property type="gene ID" value="Pp3c14_13560"/>
</dbReference>
<dbReference type="EnsemblPlants" id="Pp3c14_13560V3.12">
    <property type="protein sequence ID" value="Pp3c14_13560V3.12"/>
    <property type="gene ID" value="Pp3c14_13560"/>
</dbReference>
<keyword evidence="2" id="KW-0694">RNA-binding</keyword>
<dbReference type="Gramene" id="Pp3c14_13560V3.23">
    <property type="protein sequence ID" value="Pp3c14_13560V3.23"/>
    <property type="gene ID" value="Pp3c14_13560"/>
</dbReference>
<dbReference type="EnsemblPlants" id="Pp3c14_13560V3.8">
    <property type="protein sequence ID" value="Pp3c14_13560V3.8"/>
    <property type="gene ID" value="Pp3c14_13560"/>
</dbReference>
<dbReference type="Gramene" id="Pp3c14_13560V3.9">
    <property type="protein sequence ID" value="Pp3c14_13560V3.9"/>
    <property type="gene ID" value="Pp3c14_13560"/>
</dbReference>
<name>A0A2K1JHN7_PHYPA</name>
<feature type="region of interest" description="Disordered" evidence="3">
    <location>
        <begin position="518"/>
        <end position="542"/>
    </location>
</feature>
<feature type="domain" description="K Homology" evidence="4">
    <location>
        <begin position="438"/>
        <end position="513"/>
    </location>
</feature>
<dbReference type="Gramene" id="Pp3c14_13560V3.4">
    <property type="protein sequence ID" value="Pp3c14_13560V3.4"/>
    <property type="gene ID" value="Pp3c14_13560"/>
</dbReference>
<organism evidence="5">
    <name type="scientific">Physcomitrium patens</name>
    <name type="common">Spreading-leaved earth moss</name>
    <name type="synonym">Physcomitrella patens</name>
    <dbReference type="NCBI Taxonomy" id="3218"/>
    <lineage>
        <taxon>Eukaryota</taxon>
        <taxon>Viridiplantae</taxon>
        <taxon>Streptophyta</taxon>
        <taxon>Embryophyta</taxon>
        <taxon>Bryophyta</taxon>
        <taxon>Bryophytina</taxon>
        <taxon>Bryopsida</taxon>
        <taxon>Funariidae</taxon>
        <taxon>Funariales</taxon>
        <taxon>Funariaceae</taxon>
        <taxon>Physcomitrium</taxon>
    </lineage>
</organism>
<dbReference type="Gramene" id="Pp3c14_13560V3.14">
    <property type="protein sequence ID" value="Pp3c14_13560V3.14"/>
    <property type="gene ID" value="Pp3c14_13560"/>
</dbReference>
<dbReference type="RefSeq" id="XP_024395556.1">
    <property type="nucleotide sequence ID" value="XM_024539788.2"/>
</dbReference>
<dbReference type="Gramene" id="Pp3c14_13560V3.13">
    <property type="protein sequence ID" value="Pp3c14_13560V3.13"/>
    <property type="gene ID" value="Pp3c14_13560"/>
</dbReference>
<dbReference type="EnsemblPlants" id="Pp3c14_13560V3.23">
    <property type="protein sequence ID" value="Pp3c14_13560V3.23"/>
    <property type="gene ID" value="Pp3c14_13560"/>
</dbReference>
<dbReference type="GO" id="GO:0005737">
    <property type="term" value="C:cytoplasm"/>
    <property type="evidence" value="ECO:0000318"/>
    <property type="project" value="GO_Central"/>
</dbReference>
<dbReference type="Gramene" id="Pp3c14_13560V3.11">
    <property type="protein sequence ID" value="Pp3c14_13560V3.11"/>
    <property type="gene ID" value="Pp3c14_13560"/>
</dbReference>
<dbReference type="InterPro" id="IPR036612">
    <property type="entry name" value="KH_dom_type_1_sf"/>
</dbReference>
<dbReference type="EnsemblPlants" id="Pp3c14_13560V3.21">
    <property type="protein sequence ID" value="Pp3c14_13560V3.21"/>
    <property type="gene ID" value="Pp3c14_13560"/>
</dbReference>
<dbReference type="Gramene" id="Pp3c14_13560V3.2">
    <property type="protein sequence ID" value="Pp3c14_13560V3.2"/>
    <property type="gene ID" value="Pp3c14_13560"/>
</dbReference>
<accession>A0A2K1JHN7</accession>
<dbReference type="AlphaFoldDB" id="A0A2K1JHN7"/>
<gene>
    <name evidence="6" type="primary">LOC112291860</name>
    <name evidence="5" type="ORF">PHYPA_018471</name>
</gene>
<dbReference type="EnsemblPlants" id="Pp3c14_13560V3.14">
    <property type="protein sequence ID" value="Pp3c14_13560V3.14"/>
    <property type="gene ID" value="Pp3c14_13560"/>
</dbReference>
<dbReference type="EnsemblPlants" id="Pp3c14_13560V3.22">
    <property type="protein sequence ID" value="Pp3c14_13560V3.22"/>
    <property type="gene ID" value="Pp3c14_13560"/>
</dbReference>
<dbReference type="InterPro" id="IPR004088">
    <property type="entry name" value="KH_dom_type_1"/>
</dbReference>
<dbReference type="OrthoDB" id="442947at2759"/>
<dbReference type="EnsemblPlants" id="Pp3c14_13560V3.13">
    <property type="protein sequence ID" value="Pp3c14_13560V3.13"/>
    <property type="gene ID" value="Pp3c14_13560"/>
</dbReference>
<dbReference type="EnsemblPlants" id="Pp3c14_13560V3.7">
    <property type="protein sequence ID" value="Pp3c14_13560V3.7"/>
    <property type="gene ID" value="Pp3c14_13560"/>
</dbReference>
<dbReference type="EnsemblPlants" id="Pp3c14_13560V3.11">
    <property type="protein sequence ID" value="Pp3c14_13560V3.11"/>
    <property type="gene ID" value="Pp3c14_13560"/>
</dbReference>
<dbReference type="InterPro" id="IPR004087">
    <property type="entry name" value="KH_dom"/>
</dbReference>
<feature type="compositionally biased region" description="Basic and acidic residues" evidence="3">
    <location>
        <begin position="337"/>
        <end position="349"/>
    </location>
</feature>
<dbReference type="Gramene" id="Pp3c14_13560V3.8">
    <property type="protein sequence ID" value="Pp3c14_13560V3.8"/>
    <property type="gene ID" value="Pp3c14_13560"/>
</dbReference>
<feature type="domain" description="K Homology" evidence="4">
    <location>
        <begin position="641"/>
        <end position="711"/>
    </location>
</feature>
<dbReference type="RefSeq" id="XP_024395554.1">
    <property type="nucleotide sequence ID" value="XM_024539786.2"/>
</dbReference>
<dbReference type="EnsemblPlants" id="Pp3c14_13560V3.3">
    <property type="protein sequence ID" value="Pp3c14_13560V3.3"/>
    <property type="gene ID" value="Pp3c14_13560"/>
</dbReference>
<dbReference type="STRING" id="3218.A0A2K1JHN7"/>
<dbReference type="RefSeq" id="XP_024395551.1">
    <property type="nucleotide sequence ID" value="XM_024539783.2"/>
</dbReference>
<dbReference type="EnsemblPlants" id="Pp3c14_13560V3.4">
    <property type="protein sequence ID" value="Pp3c14_13560V3.4"/>
    <property type="gene ID" value="Pp3c14_13560"/>
</dbReference>
<dbReference type="PaxDb" id="3218-PP1S36_86V6.1"/>
<dbReference type="Gramene" id="Pp3c14_13560V3.7">
    <property type="protein sequence ID" value="Pp3c14_13560V3.7"/>
    <property type="gene ID" value="Pp3c14_13560"/>
</dbReference>
<reference evidence="5 7" key="2">
    <citation type="journal article" date="2018" name="Plant J.">
        <title>The Physcomitrella patens chromosome-scale assembly reveals moss genome structure and evolution.</title>
        <authorList>
            <person name="Lang D."/>
            <person name="Ullrich K.K."/>
            <person name="Murat F."/>
            <person name="Fuchs J."/>
            <person name="Jenkins J."/>
            <person name="Haas F.B."/>
            <person name="Piednoel M."/>
            <person name="Gundlach H."/>
            <person name="Van Bel M."/>
            <person name="Meyberg R."/>
            <person name="Vives C."/>
            <person name="Morata J."/>
            <person name="Symeonidi A."/>
            <person name="Hiss M."/>
            <person name="Muchero W."/>
            <person name="Kamisugi Y."/>
            <person name="Saleh O."/>
            <person name="Blanc G."/>
            <person name="Decker E.L."/>
            <person name="van Gessel N."/>
            <person name="Grimwood J."/>
            <person name="Hayes R.D."/>
            <person name="Graham S.W."/>
            <person name="Gunter L.E."/>
            <person name="McDaniel S.F."/>
            <person name="Hoernstein S.N.W."/>
            <person name="Larsson A."/>
            <person name="Li F.W."/>
            <person name="Perroud P.F."/>
            <person name="Phillips J."/>
            <person name="Ranjan P."/>
            <person name="Rokshar D.S."/>
            <person name="Rothfels C.J."/>
            <person name="Schneider L."/>
            <person name="Shu S."/>
            <person name="Stevenson D.W."/>
            <person name="Thummler F."/>
            <person name="Tillich M."/>
            <person name="Villarreal Aguilar J.C."/>
            <person name="Widiez T."/>
            <person name="Wong G.K."/>
            <person name="Wymore A."/>
            <person name="Zhang Y."/>
            <person name="Zimmer A.D."/>
            <person name="Quatrano R.S."/>
            <person name="Mayer K.F.X."/>
            <person name="Goodstein D."/>
            <person name="Casacuberta J.M."/>
            <person name="Vandepoele K."/>
            <person name="Reski R."/>
            <person name="Cuming A.C."/>
            <person name="Tuskan G.A."/>
            <person name="Maumus F."/>
            <person name="Salse J."/>
            <person name="Schmutz J."/>
            <person name="Rensing S.A."/>
        </authorList>
    </citation>
    <scope>NUCLEOTIDE SEQUENCE [LARGE SCALE GENOMIC DNA]</scope>
    <source>
        <strain evidence="6 7">cv. Gransden 2004</strain>
    </source>
</reference>
<evidence type="ECO:0000256" key="1">
    <source>
        <dbReference type="ARBA" id="ARBA00022737"/>
    </source>
</evidence>
<feature type="region of interest" description="Disordered" evidence="3">
    <location>
        <begin position="326"/>
        <end position="349"/>
    </location>
</feature>
<dbReference type="Gramene" id="Pp3c14_13560V3.6">
    <property type="protein sequence ID" value="Pp3c14_13560V3.6"/>
    <property type="gene ID" value="Pp3c14_13560"/>
</dbReference>
<dbReference type="CDD" id="cd22460">
    <property type="entry name" value="KH-I_PEPPER_rpt2_like"/>
    <property type="match status" value="2"/>
</dbReference>
<dbReference type="RefSeq" id="XP_024395557.1">
    <property type="nucleotide sequence ID" value="XM_024539789.2"/>
</dbReference>
<keyword evidence="1" id="KW-0677">Repeat</keyword>
<evidence type="ECO:0000313" key="7">
    <source>
        <dbReference type="Proteomes" id="UP000006727"/>
    </source>
</evidence>
<dbReference type="EnsemblPlants" id="Pp3c14_13560V3.5">
    <property type="protein sequence ID" value="Pp3c14_13560V3.5"/>
    <property type="gene ID" value="Pp3c14_13560"/>
</dbReference>
<feature type="compositionally biased region" description="Basic and acidic residues" evidence="3">
    <location>
        <begin position="115"/>
        <end position="165"/>
    </location>
</feature>
<evidence type="ECO:0000259" key="4">
    <source>
        <dbReference type="SMART" id="SM00322"/>
    </source>
</evidence>
<dbReference type="Pfam" id="PF00013">
    <property type="entry name" value="KH_1"/>
    <property type="match status" value="5"/>
</dbReference>
<keyword evidence="7" id="KW-1185">Reference proteome</keyword>